<dbReference type="EMBL" id="FNAI01000004">
    <property type="protein sequence ID" value="SDE12294.1"/>
    <property type="molecule type" value="Genomic_DNA"/>
</dbReference>
<dbReference type="Proteomes" id="UP000199072">
    <property type="component" value="Unassembled WGS sequence"/>
</dbReference>
<protein>
    <submittedName>
        <fullName evidence="1">Uncharacterized protein</fullName>
    </submittedName>
</protein>
<accession>A0A1G7ABK7</accession>
<dbReference type="RefSeq" id="WP_091148913.1">
    <property type="nucleotide sequence ID" value="NZ_FNAI01000004.1"/>
</dbReference>
<dbReference type="OrthoDB" id="750465at2"/>
<dbReference type="STRING" id="1391627.SAMN05216464_10436"/>
<evidence type="ECO:0000313" key="1">
    <source>
        <dbReference type="EMBL" id="SDE12294.1"/>
    </source>
</evidence>
<organism evidence="1 2">
    <name type="scientific">Mucilaginibacter pineti</name>
    <dbReference type="NCBI Taxonomy" id="1391627"/>
    <lineage>
        <taxon>Bacteria</taxon>
        <taxon>Pseudomonadati</taxon>
        <taxon>Bacteroidota</taxon>
        <taxon>Sphingobacteriia</taxon>
        <taxon>Sphingobacteriales</taxon>
        <taxon>Sphingobacteriaceae</taxon>
        <taxon>Mucilaginibacter</taxon>
    </lineage>
</organism>
<gene>
    <name evidence="1" type="ORF">SAMN05216464_10436</name>
</gene>
<name>A0A1G7ABK7_9SPHI</name>
<dbReference type="AlphaFoldDB" id="A0A1G7ABK7"/>
<reference evidence="1 2" key="1">
    <citation type="submission" date="2016-10" db="EMBL/GenBank/DDBJ databases">
        <authorList>
            <person name="de Groot N.N."/>
        </authorList>
    </citation>
    <scope>NUCLEOTIDE SEQUENCE [LARGE SCALE GENOMIC DNA]</scope>
    <source>
        <strain evidence="1 2">47C3B</strain>
    </source>
</reference>
<sequence>MYLIAKNKIAEYIELHPEAQTAFLNWLREFPARENESMARQLEHTPHEMFWTGGAGLATGGYQVEYQGNYALKTTCILWAGSIDEKLAREQAKRDEYKILHPDSWEVEVSFEMSIEVPVPGHPDNIVEPEEIYPAGKLVETAETSYIESDLDFKTKAEYENALNRAVEIFNVLPGVPEFDELALLIPLIVHYEQSKLILPEIDMLNVVKYMMKELEIIPQYLTPFIATEEEIRLFLAGQQPLGDKALRKLYKMLSIR</sequence>
<keyword evidence="2" id="KW-1185">Reference proteome</keyword>
<evidence type="ECO:0000313" key="2">
    <source>
        <dbReference type="Proteomes" id="UP000199072"/>
    </source>
</evidence>
<proteinExistence type="predicted"/>